<organism evidence="1 2">
    <name type="scientific">Myripristis murdjan</name>
    <name type="common">pinecone soldierfish</name>
    <dbReference type="NCBI Taxonomy" id="586833"/>
    <lineage>
        <taxon>Eukaryota</taxon>
        <taxon>Metazoa</taxon>
        <taxon>Chordata</taxon>
        <taxon>Craniata</taxon>
        <taxon>Vertebrata</taxon>
        <taxon>Euteleostomi</taxon>
        <taxon>Actinopterygii</taxon>
        <taxon>Neopterygii</taxon>
        <taxon>Teleostei</taxon>
        <taxon>Neoteleostei</taxon>
        <taxon>Acanthomorphata</taxon>
        <taxon>Holocentriformes</taxon>
        <taxon>Holocentridae</taxon>
        <taxon>Myripristis</taxon>
    </lineage>
</organism>
<dbReference type="InterPro" id="IPR036179">
    <property type="entry name" value="Ig-like_dom_sf"/>
</dbReference>
<reference evidence="1" key="3">
    <citation type="submission" date="2025-09" db="UniProtKB">
        <authorList>
            <consortium name="Ensembl"/>
        </authorList>
    </citation>
    <scope>IDENTIFICATION</scope>
</reference>
<dbReference type="GO" id="GO:0005886">
    <property type="term" value="C:plasma membrane"/>
    <property type="evidence" value="ECO:0007669"/>
    <property type="project" value="InterPro"/>
</dbReference>
<dbReference type="Proteomes" id="UP000472263">
    <property type="component" value="Chromosome 16"/>
</dbReference>
<dbReference type="PANTHER" id="PTHR37996:SF1">
    <property type="entry name" value="B- AND T-LYMPHOCYTE ATTENUATOR"/>
    <property type="match status" value="1"/>
</dbReference>
<sequence length="135" mass="15094">SSRFITFLKELNCYTEVRVRRGTTYLASPGEQLHVNCPVMFCSDSPPTVTWRKVYEGHQELVSPTDQIQTWWRSLTENSGIAVLWFTDISADDAGVYCVYQPPCMCVSEAGNGCIGVMFSGTVRGENACGHLFLR</sequence>
<dbReference type="Gene3D" id="2.60.40.10">
    <property type="entry name" value="Immunoglobulins"/>
    <property type="match status" value="1"/>
</dbReference>
<reference evidence="1" key="1">
    <citation type="submission" date="2019-06" db="EMBL/GenBank/DDBJ databases">
        <authorList>
            <consortium name="Wellcome Sanger Institute Data Sharing"/>
        </authorList>
    </citation>
    <scope>NUCLEOTIDE SEQUENCE [LARGE SCALE GENOMIC DNA]</scope>
</reference>
<dbReference type="GeneTree" id="ENSGT01120000273932"/>
<dbReference type="SUPFAM" id="SSF48726">
    <property type="entry name" value="Immunoglobulin"/>
    <property type="match status" value="1"/>
</dbReference>
<dbReference type="Ensembl" id="ENSMMDT00005040899.1">
    <property type="protein sequence ID" value="ENSMMDP00005040071.1"/>
    <property type="gene ID" value="ENSMMDG00005018555.1"/>
</dbReference>
<name>A0A668A4P1_9TELE</name>
<dbReference type="InParanoid" id="A0A668A4P1"/>
<dbReference type="GO" id="GO:0038023">
    <property type="term" value="F:signaling receptor activity"/>
    <property type="evidence" value="ECO:0007669"/>
    <property type="project" value="InterPro"/>
</dbReference>
<dbReference type="InterPro" id="IPR013783">
    <property type="entry name" value="Ig-like_fold"/>
</dbReference>
<keyword evidence="2" id="KW-1185">Reference proteome</keyword>
<dbReference type="GO" id="GO:0002768">
    <property type="term" value="P:immune response-regulating cell surface receptor signaling pathway"/>
    <property type="evidence" value="ECO:0007669"/>
    <property type="project" value="InterPro"/>
</dbReference>
<dbReference type="PANTHER" id="PTHR37996">
    <property type="entry name" value="B- AND T-LYMPHOCYTE ATTENUATOR"/>
    <property type="match status" value="1"/>
</dbReference>
<reference evidence="1" key="2">
    <citation type="submission" date="2025-08" db="UniProtKB">
        <authorList>
            <consortium name="Ensembl"/>
        </authorList>
    </citation>
    <scope>IDENTIFICATION</scope>
</reference>
<dbReference type="InterPro" id="IPR039257">
    <property type="entry name" value="BTLA"/>
</dbReference>
<accession>A0A668A4P1</accession>
<dbReference type="AlphaFoldDB" id="A0A668A4P1"/>
<evidence type="ECO:0000313" key="2">
    <source>
        <dbReference type="Proteomes" id="UP000472263"/>
    </source>
</evidence>
<evidence type="ECO:0000313" key="1">
    <source>
        <dbReference type="Ensembl" id="ENSMMDP00005040071.1"/>
    </source>
</evidence>
<proteinExistence type="predicted"/>
<evidence type="ECO:0008006" key="3">
    <source>
        <dbReference type="Google" id="ProtNLM"/>
    </source>
</evidence>
<protein>
    <recommendedName>
        <fullName evidence="3">Ig-like domain-containing protein</fullName>
    </recommendedName>
</protein>